<dbReference type="EMBL" id="CP017146">
    <property type="protein sequence ID" value="QHO68844.1"/>
    <property type="molecule type" value="Genomic_DNA"/>
</dbReference>
<organism evidence="1 2">
    <name type="scientific">Marisediminicola antarctica</name>
    <dbReference type="NCBI Taxonomy" id="674079"/>
    <lineage>
        <taxon>Bacteria</taxon>
        <taxon>Bacillati</taxon>
        <taxon>Actinomycetota</taxon>
        <taxon>Actinomycetes</taxon>
        <taxon>Micrococcales</taxon>
        <taxon>Microbacteriaceae</taxon>
        <taxon>Marisediminicola</taxon>
    </lineage>
</organism>
<dbReference type="AlphaFoldDB" id="A0A7L5AHI1"/>
<name>A0A7L5AHI1_9MICO</name>
<proteinExistence type="predicted"/>
<sequence>MADFQNEPMQDGNDSTVDEKIQGIADQVKADIDLDSADVDVSAELQQRAREAGVPLTAADADAIADDIANSQ</sequence>
<dbReference type="Proteomes" id="UP000464507">
    <property type="component" value="Chromosome"/>
</dbReference>
<protein>
    <submittedName>
        <fullName evidence="1">Uncharacterized protein</fullName>
    </submittedName>
</protein>
<gene>
    <name evidence="1" type="ORF">BHD05_03505</name>
</gene>
<dbReference type="RefSeq" id="WP_161885207.1">
    <property type="nucleotide sequence ID" value="NZ_CP017146.1"/>
</dbReference>
<accession>A0A7L5AHI1</accession>
<keyword evidence="2" id="KW-1185">Reference proteome</keyword>
<reference evidence="1 2" key="1">
    <citation type="submission" date="2016-09" db="EMBL/GenBank/DDBJ databases">
        <title>Complete genome sequence of microbes from the polar regions.</title>
        <authorList>
            <person name="Liao L."/>
            <person name="Chen B."/>
        </authorList>
    </citation>
    <scope>NUCLEOTIDE SEQUENCE [LARGE SCALE GENOMIC DNA]</scope>
    <source>
        <strain evidence="1 2">ZS314</strain>
    </source>
</reference>
<evidence type="ECO:0000313" key="2">
    <source>
        <dbReference type="Proteomes" id="UP000464507"/>
    </source>
</evidence>
<dbReference type="KEGG" id="mant:BHD05_03505"/>
<evidence type="ECO:0000313" key="1">
    <source>
        <dbReference type="EMBL" id="QHO68844.1"/>
    </source>
</evidence>